<evidence type="ECO:0008006" key="3">
    <source>
        <dbReference type="Google" id="ProtNLM"/>
    </source>
</evidence>
<evidence type="ECO:0000313" key="1">
    <source>
        <dbReference type="EMBL" id="CAE7118395.1"/>
    </source>
</evidence>
<name>A0A8H3DZF3_9AGAM</name>
<dbReference type="InterPro" id="IPR043129">
    <property type="entry name" value="ATPase_NBD"/>
</dbReference>
<dbReference type="PANTHER" id="PTHR14187:SF5">
    <property type="entry name" value="HEAT SHOCK 70 KDA PROTEIN 12A"/>
    <property type="match status" value="1"/>
</dbReference>
<dbReference type="Gene3D" id="3.90.640.10">
    <property type="entry name" value="Actin, Chain A, domain 4"/>
    <property type="match status" value="1"/>
</dbReference>
<dbReference type="Gene3D" id="3.30.420.40">
    <property type="match status" value="2"/>
</dbReference>
<dbReference type="PANTHER" id="PTHR14187">
    <property type="entry name" value="ALPHA KINASE/ELONGATION FACTOR 2 KINASE"/>
    <property type="match status" value="1"/>
</dbReference>
<proteinExistence type="predicted"/>
<gene>
    <name evidence="1" type="ORF">RDB_LOCUS54108</name>
</gene>
<sequence length="581" mass="64358">MEYVSGLTWKENTKIVIGIDIGTTQSAVSIGLLEQGVAVNKALHPVREWPGQDPMSFGADATSFTVEDKAEDQKWLLAKHFKLHLHPDELRTRDNLHVETLPYGVTLEQVYTDFLRYLFAHTEKYFKDWIVDGSLLWPRYRDTMEFVIAHPNAWSTREQAFLRKVAIKAGLVNSGNASRNVRFVTEAEASVHYCLHDSNLMNHLKPGTNFAVCDAGGSTVDTTLYSVVTASPLFTIEEKHAPGCVQAGAIFVDRAVHSYIETALKRAELPAEDIATYCKDGMRDFEAHAKRGFRNPGDGSINIGNTSCTITSAGVRRGRMTVPNVSMKLFFDGCVKKIFANVNEQVRGVTVSAIVLVGGFGDSPYLRDELRKQYESSNCKVTTLDSSRPTSKAVADGAIIWSYSQAVVSRRPRSTFGAVCSTVRDLGNPEHAGRQFFIGVDGREKVKGVWDTITVKDVPLLVTSVNRSSFARHYTTSAPYLGSFETSIAAYDGTNPPYWAQSHEGLYNRGFRTECKVTADLQKLSGGLEMNTGVGGRIYWELEFDICIRFGGVELEAYIEWNENGVTRQGPVTVVPDQSVI</sequence>
<dbReference type="Proteomes" id="UP000663827">
    <property type="component" value="Unassembled WGS sequence"/>
</dbReference>
<accession>A0A8H3DZF3</accession>
<protein>
    <recommendedName>
        <fullName evidence="3">Heat shock 70 kDa protein 12A</fullName>
    </recommendedName>
</protein>
<dbReference type="EMBL" id="CAJNJQ010001080">
    <property type="protein sequence ID" value="CAE7118395.1"/>
    <property type="molecule type" value="Genomic_DNA"/>
</dbReference>
<dbReference type="CDD" id="cd10170">
    <property type="entry name" value="ASKHA_NBD_HSP70"/>
    <property type="match status" value="1"/>
</dbReference>
<dbReference type="AlphaFoldDB" id="A0A8H3DZF3"/>
<comment type="caution">
    <text evidence="1">The sequence shown here is derived from an EMBL/GenBank/DDBJ whole genome shotgun (WGS) entry which is preliminary data.</text>
</comment>
<organism evidence="1 2">
    <name type="scientific">Rhizoctonia solani</name>
    <dbReference type="NCBI Taxonomy" id="456999"/>
    <lineage>
        <taxon>Eukaryota</taxon>
        <taxon>Fungi</taxon>
        <taxon>Dikarya</taxon>
        <taxon>Basidiomycota</taxon>
        <taxon>Agaricomycotina</taxon>
        <taxon>Agaricomycetes</taxon>
        <taxon>Cantharellales</taxon>
        <taxon>Ceratobasidiaceae</taxon>
        <taxon>Rhizoctonia</taxon>
    </lineage>
</organism>
<evidence type="ECO:0000313" key="2">
    <source>
        <dbReference type="Proteomes" id="UP000663827"/>
    </source>
</evidence>
<dbReference type="SUPFAM" id="SSF53067">
    <property type="entry name" value="Actin-like ATPase domain"/>
    <property type="match status" value="2"/>
</dbReference>
<reference evidence="1" key="1">
    <citation type="submission" date="2021-01" db="EMBL/GenBank/DDBJ databases">
        <authorList>
            <person name="Kaushik A."/>
        </authorList>
    </citation>
    <scope>NUCLEOTIDE SEQUENCE</scope>
    <source>
        <strain evidence="1">AG5</strain>
    </source>
</reference>